<dbReference type="KEGG" id="apre:CNX65_26320"/>
<name>A0A290ZHD0_9PSEU</name>
<comment type="cofactor">
    <cofactor evidence="3">
        <name>Mg(2+)</name>
        <dbReference type="ChEBI" id="CHEBI:18420"/>
    </cofactor>
</comment>
<dbReference type="Proteomes" id="UP000218505">
    <property type="component" value="Chromosome"/>
</dbReference>
<feature type="binding site" evidence="2">
    <location>
        <begin position="99"/>
        <end position="100"/>
    </location>
    <ligand>
        <name>CoA</name>
        <dbReference type="ChEBI" id="CHEBI:57287"/>
    </ligand>
</feature>
<dbReference type="Pfam" id="PF17837">
    <property type="entry name" value="4PPT_N"/>
    <property type="match status" value="1"/>
</dbReference>
<dbReference type="GO" id="GO:0008897">
    <property type="term" value="F:holo-[acyl-carrier-protein] synthase activity"/>
    <property type="evidence" value="ECO:0007669"/>
    <property type="project" value="InterPro"/>
</dbReference>
<feature type="binding site" evidence="2">
    <location>
        <position position="121"/>
    </location>
    <ligand>
        <name>CoA</name>
        <dbReference type="ChEBI" id="CHEBI:57287"/>
    </ligand>
</feature>
<keyword evidence="3" id="KW-0460">Magnesium</keyword>
<dbReference type="GO" id="GO:0005886">
    <property type="term" value="C:plasma membrane"/>
    <property type="evidence" value="ECO:0007669"/>
    <property type="project" value="TreeGrafter"/>
</dbReference>
<evidence type="ECO:0000256" key="1">
    <source>
        <dbReference type="ARBA" id="ARBA00022679"/>
    </source>
</evidence>
<keyword evidence="7" id="KW-1185">Reference proteome</keyword>
<dbReference type="PANTHER" id="PTHR38096">
    <property type="entry name" value="ENTEROBACTIN SYNTHASE COMPONENT D"/>
    <property type="match status" value="1"/>
</dbReference>
<feature type="binding site" evidence="2">
    <location>
        <position position="55"/>
    </location>
    <ligand>
        <name>CoA</name>
        <dbReference type="ChEBI" id="CHEBI:57287"/>
    </ligand>
</feature>
<feature type="domain" description="4'-phosphopantetheinyl transferase N-terminal" evidence="5">
    <location>
        <begin position="43"/>
        <end position="110"/>
    </location>
</feature>
<dbReference type="GO" id="GO:0000287">
    <property type="term" value="F:magnesium ion binding"/>
    <property type="evidence" value="ECO:0007669"/>
    <property type="project" value="InterPro"/>
</dbReference>
<dbReference type="GO" id="GO:0009239">
    <property type="term" value="P:enterobactin biosynthetic process"/>
    <property type="evidence" value="ECO:0007669"/>
    <property type="project" value="InterPro"/>
</dbReference>
<evidence type="ECO:0000259" key="4">
    <source>
        <dbReference type="Pfam" id="PF01648"/>
    </source>
</evidence>
<proteinExistence type="predicted"/>
<protein>
    <submittedName>
        <fullName evidence="6">4'-phosphopantetheinyl transferase</fullName>
    </submittedName>
</protein>
<organism evidence="6 7">
    <name type="scientific">Actinosynnema pretiosum</name>
    <dbReference type="NCBI Taxonomy" id="42197"/>
    <lineage>
        <taxon>Bacteria</taxon>
        <taxon>Bacillati</taxon>
        <taxon>Actinomycetota</taxon>
        <taxon>Actinomycetes</taxon>
        <taxon>Pseudonocardiales</taxon>
        <taxon>Pseudonocardiaceae</taxon>
        <taxon>Actinosynnema</taxon>
    </lineage>
</organism>
<dbReference type="EMBL" id="CP023445">
    <property type="protein sequence ID" value="ATE58405.1"/>
    <property type="molecule type" value="Genomic_DNA"/>
</dbReference>
<keyword evidence="1 6" id="KW-0808">Transferase</keyword>
<feature type="binding site" evidence="3">
    <location>
        <position position="122"/>
    </location>
    <ligand>
        <name>Mg(2+)</name>
        <dbReference type="ChEBI" id="CHEBI:18420"/>
    </ligand>
</feature>
<keyword evidence="3" id="KW-0479">Metal-binding</keyword>
<evidence type="ECO:0000313" key="6">
    <source>
        <dbReference type="EMBL" id="ATE58405.1"/>
    </source>
</evidence>
<feature type="binding site" evidence="2">
    <location>
        <position position="180"/>
    </location>
    <ligand>
        <name>CoA</name>
        <dbReference type="ChEBI" id="CHEBI:57287"/>
    </ligand>
</feature>
<evidence type="ECO:0000259" key="5">
    <source>
        <dbReference type="Pfam" id="PF17837"/>
    </source>
</evidence>
<feature type="binding site" evidence="2">
    <location>
        <position position="166"/>
    </location>
    <ligand>
        <name>CoA</name>
        <dbReference type="ChEBI" id="CHEBI:57287"/>
    </ligand>
</feature>
<dbReference type="InterPro" id="IPR008278">
    <property type="entry name" value="4-PPantetheinyl_Trfase_dom"/>
</dbReference>
<feature type="binding site" evidence="2">
    <location>
        <position position="63"/>
    </location>
    <ligand>
        <name>CoA</name>
        <dbReference type="ChEBI" id="CHEBI:57287"/>
    </ligand>
</feature>
<dbReference type="GO" id="GO:0009366">
    <property type="term" value="C:enterobactin synthetase complex"/>
    <property type="evidence" value="ECO:0007669"/>
    <property type="project" value="InterPro"/>
</dbReference>
<evidence type="ECO:0000313" key="7">
    <source>
        <dbReference type="Proteomes" id="UP000218505"/>
    </source>
</evidence>
<dbReference type="InterPro" id="IPR037143">
    <property type="entry name" value="4-PPantetheinyl_Trfase_dom_sf"/>
</dbReference>
<accession>A0A290ZHD0</accession>
<dbReference type="InterPro" id="IPR003542">
    <property type="entry name" value="Enbac_synth_compD-like"/>
</dbReference>
<dbReference type="AlphaFoldDB" id="A0A290ZHD0"/>
<dbReference type="PRINTS" id="PR01399">
    <property type="entry name" value="ENTSNTHTASED"/>
</dbReference>
<gene>
    <name evidence="6" type="ORF">CNX65_26320</name>
</gene>
<dbReference type="SUPFAM" id="SSF56214">
    <property type="entry name" value="4'-phosphopantetheinyl transferase"/>
    <property type="match status" value="1"/>
</dbReference>
<dbReference type="Pfam" id="PF01648">
    <property type="entry name" value="ACPS"/>
    <property type="match status" value="1"/>
</dbReference>
<feature type="domain" description="4'-phosphopantetheinyl transferase" evidence="4">
    <location>
        <begin position="118"/>
        <end position="204"/>
    </location>
</feature>
<feature type="binding site" evidence="2">
    <location>
        <position position="170"/>
    </location>
    <ligand>
        <name>CoA</name>
        <dbReference type="ChEBI" id="CHEBI:57287"/>
    </ligand>
</feature>
<sequence length="234" mass="25128">MDGCSAAGRAAGRGRAVIEELLPDGVAAVEAFGDPPEAVLLPEEEEHVARAVDKRRREFTTGRHCARGALAKLGFPPVPLLPGPKREPGWPEGVVGSITHCTGYRAAVAARADAVWTVGIDAEPNQPTPEGVLAAVALPREQDMVALLGARDPSVHWDRLLFSAKESVYKSWFPLTRRWLGFEDAELVLGRDGTFTARVLVEHPVVDGRAVSGFTGRWLAREGFVVTAIAVPAR</sequence>
<evidence type="ECO:0000256" key="3">
    <source>
        <dbReference type="PIRSR" id="PIRSR603542-2"/>
    </source>
</evidence>
<reference evidence="6" key="1">
    <citation type="submission" date="2017-09" db="EMBL/GenBank/DDBJ databases">
        <title>Complete Genome Sequence of ansamitocin-producing Bacterium Actinosynnema pretiosum X47.</title>
        <authorList>
            <person name="Cao G."/>
            <person name="Zong G."/>
            <person name="Zhong C."/>
            <person name="Fu J."/>
        </authorList>
    </citation>
    <scope>NUCLEOTIDE SEQUENCE [LARGE SCALE GENOMIC DNA]</scope>
    <source>
        <strain evidence="6">X47</strain>
    </source>
</reference>
<feature type="binding site" evidence="3">
    <location>
        <position position="121"/>
    </location>
    <ligand>
        <name>Mg(2+)</name>
        <dbReference type="ChEBI" id="CHEBI:18420"/>
    </ligand>
</feature>
<dbReference type="InterPro" id="IPR041354">
    <property type="entry name" value="4PPT_N"/>
</dbReference>
<dbReference type="PANTHER" id="PTHR38096:SF1">
    <property type="entry name" value="ENTEROBACTIN SYNTHASE COMPONENT D"/>
    <property type="match status" value="1"/>
</dbReference>
<feature type="binding site" evidence="3">
    <location>
        <position position="123"/>
    </location>
    <ligand>
        <name>Mg(2+)</name>
        <dbReference type="ChEBI" id="CHEBI:18420"/>
    </ligand>
</feature>
<evidence type="ECO:0000256" key="2">
    <source>
        <dbReference type="PIRSR" id="PIRSR603542-1"/>
    </source>
</evidence>